<sequence>MCAKRNMAQYMDNDQYGEYDADHYDQHMEERLVEALDFHVQESVNKALVKALHLFAQPIFNFGFRCFGAGSGNPIPVEVNVNEPGWSSNDLLNQTVNTVLSDHEYGAFKNCSTPSVQTSQHSDSDSSDLDVSPVQDKPQGLLCCCDKAARVALERVRARRHDVHLWNEASPKVKEDLWVVDVLYRCPSDLVARLLLEIHVAWSNFAK</sequence>
<proteinExistence type="predicted"/>
<evidence type="ECO:0000313" key="2">
    <source>
        <dbReference type="EMBL" id="KAJ1128790.1"/>
    </source>
</evidence>
<organism evidence="2 3">
    <name type="scientific">Pleurodeles waltl</name>
    <name type="common">Iberian ribbed newt</name>
    <dbReference type="NCBI Taxonomy" id="8319"/>
    <lineage>
        <taxon>Eukaryota</taxon>
        <taxon>Metazoa</taxon>
        <taxon>Chordata</taxon>
        <taxon>Craniata</taxon>
        <taxon>Vertebrata</taxon>
        <taxon>Euteleostomi</taxon>
        <taxon>Amphibia</taxon>
        <taxon>Batrachia</taxon>
        <taxon>Caudata</taxon>
        <taxon>Salamandroidea</taxon>
        <taxon>Salamandridae</taxon>
        <taxon>Pleurodelinae</taxon>
        <taxon>Pleurodeles</taxon>
    </lineage>
</organism>
<comment type="caution">
    <text evidence="2">The sequence shown here is derived from an EMBL/GenBank/DDBJ whole genome shotgun (WGS) entry which is preliminary data.</text>
</comment>
<dbReference type="EMBL" id="JANPWB010000011">
    <property type="protein sequence ID" value="KAJ1128790.1"/>
    <property type="molecule type" value="Genomic_DNA"/>
</dbReference>
<dbReference type="AlphaFoldDB" id="A0AAV7PL18"/>
<gene>
    <name evidence="2" type="ORF">NDU88_007165</name>
</gene>
<evidence type="ECO:0000256" key="1">
    <source>
        <dbReference type="SAM" id="MobiDB-lite"/>
    </source>
</evidence>
<protein>
    <submittedName>
        <fullName evidence="2">Uncharacterized protein</fullName>
    </submittedName>
</protein>
<name>A0AAV7PL18_PLEWA</name>
<feature type="region of interest" description="Disordered" evidence="1">
    <location>
        <begin position="112"/>
        <end position="132"/>
    </location>
</feature>
<dbReference type="Proteomes" id="UP001066276">
    <property type="component" value="Chromosome 7"/>
</dbReference>
<reference evidence="2" key="1">
    <citation type="journal article" date="2022" name="bioRxiv">
        <title>Sequencing and chromosome-scale assembly of the giantPleurodeles waltlgenome.</title>
        <authorList>
            <person name="Brown T."/>
            <person name="Elewa A."/>
            <person name="Iarovenko S."/>
            <person name="Subramanian E."/>
            <person name="Araus A.J."/>
            <person name="Petzold A."/>
            <person name="Susuki M."/>
            <person name="Suzuki K.-i.T."/>
            <person name="Hayashi T."/>
            <person name="Toyoda A."/>
            <person name="Oliveira C."/>
            <person name="Osipova E."/>
            <person name="Leigh N.D."/>
            <person name="Simon A."/>
            <person name="Yun M.H."/>
        </authorList>
    </citation>
    <scope>NUCLEOTIDE SEQUENCE</scope>
    <source>
        <strain evidence="2">20211129_DDA</strain>
        <tissue evidence="2">Liver</tissue>
    </source>
</reference>
<evidence type="ECO:0000313" key="3">
    <source>
        <dbReference type="Proteomes" id="UP001066276"/>
    </source>
</evidence>
<keyword evidence="3" id="KW-1185">Reference proteome</keyword>
<accession>A0AAV7PL18</accession>